<sequence>MASHKAVTQVPDVTYRTRQTLSVPIKSQEVIDKWDMDSPMEAAQQRQQWRHVPTLNRSGGSA</sequence>
<dbReference type="EMBL" id="JAUJYO010000001">
    <property type="protein sequence ID" value="KAK1326987.1"/>
    <property type="molecule type" value="Genomic_DNA"/>
</dbReference>
<evidence type="ECO:0000256" key="1">
    <source>
        <dbReference type="SAM" id="MobiDB-lite"/>
    </source>
</evidence>
<name>A0AAV9FNM9_ACOCL</name>
<comment type="caution">
    <text evidence="2">The sequence shown here is derived from an EMBL/GenBank/DDBJ whole genome shotgun (WGS) entry which is preliminary data.</text>
</comment>
<protein>
    <submittedName>
        <fullName evidence="2">Uncharacterized protein</fullName>
    </submittedName>
</protein>
<reference evidence="2" key="2">
    <citation type="submission" date="2023-06" db="EMBL/GenBank/DDBJ databases">
        <authorList>
            <person name="Ma L."/>
            <person name="Liu K.-W."/>
            <person name="Li Z."/>
            <person name="Hsiao Y.-Y."/>
            <person name="Qi Y."/>
            <person name="Fu T."/>
            <person name="Tang G."/>
            <person name="Zhang D."/>
            <person name="Sun W.-H."/>
            <person name="Liu D.-K."/>
            <person name="Li Y."/>
            <person name="Chen G.-Z."/>
            <person name="Liu X.-D."/>
            <person name="Liao X.-Y."/>
            <person name="Jiang Y.-T."/>
            <person name="Yu X."/>
            <person name="Hao Y."/>
            <person name="Huang J."/>
            <person name="Zhao X.-W."/>
            <person name="Ke S."/>
            <person name="Chen Y.-Y."/>
            <person name="Wu W.-L."/>
            <person name="Hsu J.-L."/>
            <person name="Lin Y.-F."/>
            <person name="Huang M.-D."/>
            <person name="Li C.-Y."/>
            <person name="Huang L."/>
            <person name="Wang Z.-W."/>
            <person name="Zhao X."/>
            <person name="Zhong W.-Y."/>
            <person name="Peng D.-H."/>
            <person name="Ahmad S."/>
            <person name="Lan S."/>
            <person name="Zhang J.-S."/>
            <person name="Tsai W.-C."/>
            <person name="Van De Peer Y."/>
            <person name="Liu Z.-J."/>
        </authorList>
    </citation>
    <scope>NUCLEOTIDE SEQUENCE</scope>
    <source>
        <strain evidence="2">CP</strain>
        <tissue evidence="2">Leaves</tissue>
    </source>
</reference>
<accession>A0AAV9FNM9</accession>
<reference evidence="2" key="1">
    <citation type="journal article" date="2023" name="Nat. Commun.">
        <title>Diploid and tetraploid genomes of Acorus and the evolution of monocots.</title>
        <authorList>
            <person name="Ma L."/>
            <person name="Liu K.W."/>
            <person name="Li Z."/>
            <person name="Hsiao Y.Y."/>
            <person name="Qi Y."/>
            <person name="Fu T."/>
            <person name="Tang G.D."/>
            <person name="Zhang D."/>
            <person name="Sun W.H."/>
            <person name="Liu D.K."/>
            <person name="Li Y."/>
            <person name="Chen G.Z."/>
            <person name="Liu X.D."/>
            <person name="Liao X.Y."/>
            <person name="Jiang Y.T."/>
            <person name="Yu X."/>
            <person name="Hao Y."/>
            <person name="Huang J."/>
            <person name="Zhao X.W."/>
            <person name="Ke S."/>
            <person name="Chen Y.Y."/>
            <person name="Wu W.L."/>
            <person name="Hsu J.L."/>
            <person name="Lin Y.F."/>
            <person name="Huang M.D."/>
            <person name="Li C.Y."/>
            <person name="Huang L."/>
            <person name="Wang Z.W."/>
            <person name="Zhao X."/>
            <person name="Zhong W.Y."/>
            <person name="Peng D.H."/>
            <person name="Ahmad S."/>
            <person name="Lan S."/>
            <person name="Zhang J.S."/>
            <person name="Tsai W.C."/>
            <person name="Van de Peer Y."/>
            <person name="Liu Z.J."/>
        </authorList>
    </citation>
    <scope>NUCLEOTIDE SEQUENCE</scope>
    <source>
        <strain evidence="2">CP</strain>
    </source>
</reference>
<evidence type="ECO:0000313" key="2">
    <source>
        <dbReference type="EMBL" id="KAK1326987.1"/>
    </source>
</evidence>
<evidence type="ECO:0000313" key="3">
    <source>
        <dbReference type="Proteomes" id="UP001180020"/>
    </source>
</evidence>
<dbReference type="Proteomes" id="UP001180020">
    <property type="component" value="Unassembled WGS sequence"/>
</dbReference>
<proteinExistence type="predicted"/>
<organism evidence="2 3">
    <name type="scientific">Acorus calamus</name>
    <name type="common">Sweet flag</name>
    <dbReference type="NCBI Taxonomy" id="4465"/>
    <lineage>
        <taxon>Eukaryota</taxon>
        <taxon>Viridiplantae</taxon>
        <taxon>Streptophyta</taxon>
        <taxon>Embryophyta</taxon>
        <taxon>Tracheophyta</taxon>
        <taxon>Spermatophyta</taxon>
        <taxon>Magnoliopsida</taxon>
        <taxon>Liliopsida</taxon>
        <taxon>Acoraceae</taxon>
        <taxon>Acorus</taxon>
    </lineage>
</organism>
<gene>
    <name evidence="2" type="ORF">QJS10_CPA01g01728</name>
</gene>
<dbReference type="AlphaFoldDB" id="A0AAV9FNM9"/>
<keyword evidence="3" id="KW-1185">Reference proteome</keyword>
<feature type="region of interest" description="Disordered" evidence="1">
    <location>
        <begin position="39"/>
        <end position="62"/>
    </location>
</feature>